<protein>
    <submittedName>
        <fullName evidence="2">Uncharacterized protein</fullName>
    </submittedName>
</protein>
<dbReference type="Proteomes" id="UP001054821">
    <property type="component" value="Chromosome 4"/>
</dbReference>
<evidence type="ECO:0000313" key="2">
    <source>
        <dbReference type="EMBL" id="KAI5333254.1"/>
    </source>
</evidence>
<dbReference type="EMBL" id="JAJFAZ020000004">
    <property type="protein sequence ID" value="KAI5333254.1"/>
    <property type="molecule type" value="Genomic_DNA"/>
</dbReference>
<reference evidence="2 3" key="1">
    <citation type="journal article" date="2022" name="G3 (Bethesda)">
        <title>Whole-genome sequence and methylome profiling of the almond [Prunus dulcis (Mill.) D.A. Webb] cultivar 'Nonpareil'.</title>
        <authorList>
            <person name="D'Amico-Willman K.M."/>
            <person name="Ouma W.Z."/>
            <person name="Meulia T."/>
            <person name="Sideli G.M."/>
            <person name="Gradziel T.M."/>
            <person name="Fresnedo-Ramirez J."/>
        </authorList>
    </citation>
    <scope>NUCLEOTIDE SEQUENCE [LARGE SCALE GENOMIC DNA]</scope>
    <source>
        <strain evidence="2">Clone GOH B32 T37-40</strain>
    </source>
</reference>
<keyword evidence="3" id="KW-1185">Reference proteome</keyword>
<organism evidence="2 3">
    <name type="scientific">Prunus dulcis</name>
    <name type="common">Almond</name>
    <name type="synonym">Amygdalus dulcis</name>
    <dbReference type="NCBI Taxonomy" id="3755"/>
    <lineage>
        <taxon>Eukaryota</taxon>
        <taxon>Viridiplantae</taxon>
        <taxon>Streptophyta</taxon>
        <taxon>Embryophyta</taxon>
        <taxon>Tracheophyta</taxon>
        <taxon>Spermatophyta</taxon>
        <taxon>Magnoliopsida</taxon>
        <taxon>eudicotyledons</taxon>
        <taxon>Gunneridae</taxon>
        <taxon>Pentapetalae</taxon>
        <taxon>rosids</taxon>
        <taxon>fabids</taxon>
        <taxon>Rosales</taxon>
        <taxon>Rosaceae</taxon>
        <taxon>Amygdaloideae</taxon>
        <taxon>Amygdaleae</taxon>
        <taxon>Prunus</taxon>
    </lineage>
</organism>
<name>A0AAD4VXQ4_PRUDU</name>
<evidence type="ECO:0000313" key="3">
    <source>
        <dbReference type="Proteomes" id="UP001054821"/>
    </source>
</evidence>
<dbReference type="AlphaFoldDB" id="A0AAD4VXQ4"/>
<sequence>MEEEEGLKENVEAKEVEKEVMEEKRACMVDGSSLQSNYIMGSLTSLPKDYQDTPTVNRPSGNPGEEDGKGGPDDRLVGIRNIFTLCGNYRELSQHVTTPAPTVASVKSETDRRDTEVYVKWEASKENPGKFITTLKVVKDASLANLRKLIAIYLGADNQAFTFLTLGDPTGASVPKEKEATIQATKLPLCNNKSNGYLASLRPLKGMQSPITKHTVSLKDFIPQIQNGVVSFWYYQKENQGAVVIFFTRTASQAASVAAARDFPVRGGAAAPPCSLIGPPVTDLVCSNGNQGQLVFCKRHGTAIKERSFKSLPGWLKRVVFLPLITMLSQKHNISRYG</sequence>
<comment type="caution">
    <text evidence="2">The sequence shown here is derived from an EMBL/GenBank/DDBJ whole genome shotgun (WGS) entry which is preliminary data.</text>
</comment>
<gene>
    <name evidence="2" type="ORF">L3X38_023384</name>
</gene>
<evidence type="ECO:0000256" key="1">
    <source>
        <dbReference type="SAM" id="MobiDB-lite"/>
    </source>
</evidence>
<accession>A0AAD4VXQ4</accession>
<proteinExistence type="predicted"/>
<feature type="region of interest" description="Disordered" evidence="1">
    <location>
        <begin position="43"/>
        <end position="74"/>
    </location>
</feature>